<name>A0ABP0EFH4_9ASCO</name>
<evidence type="ECO:0000313" key="3">
    <source>
        <dbReference type="EMBL" id="CAK7908300.1"/>
    </source>
</evidence>
<feature type="region of interest" description="Disordered" evidence="1">
    <location>
        <begin position="1"/>
        <end position="22"/>
    </location>
</feature>
<feature type="compositionally biased region" description="Basic and acidic residues" evidence="1">
    <location>
        <begin position="129"/>
        <end position="148"/>
    </location>
</feature>
<feature type="compositionally biased region" description="Polar residues" evidence="1">
    <location>
        <begin position="1"/>
        <end position="15"/>
    </location>
</feature>
<keyword evidence="2" id="KW-0812">Transmembrane</keyword>
<reference evidence="3 4" key="1">
    <citation type="submission" date="2024-01" db="EMBL/GenBank/DDBJ databases">
        <authorList>
            <consortium name="Genoscope - CEA"/>
            <person name="William W."/>
        </authorList>
    </citation>
    <scope>NUCLEOTIDE SEQUENCE [LARGE SCALE GENOMIC DNA]</scope>
    <source>
        <strain evidence="3 4">29B2s-10</strain>
    </source>
</reference>
<evidence type="ECO:0000256" key="2">
    <source>
        <dbReference type="SAM" id="Phobius"/>
    </source>
</evidence>
<organism evidence="3 4">
    <name type="scientific">[Candida] anglica</name>
    <dbReference type="NCBI Taxonomy" id="148631"/>
    <lineage>
        <taxon>Eukaryota</taxon>
        <taxon>Fungi</taxon>
        <taxon>Dikarya</taxon>
        <taxon>Ascomycota</taxon>
        <taxon>Saccharomycotina</taxon>
        <taxon>Pichiomycetes</taxon>
        <taxon>Debaryomycetaceae</taxon>
        <taxon>Kurtzmaniella</taxon>
    </lineage>
</organism>
<accession>A0ABP0EFH4</accession>
<feature type="compositionally biased region" description="Basic residues" evidence="1">
    <location>
        <begin position="101"/>
        <end position="110"/>
    </location>
</feature>
<keyword evidence="2" id="KW-0472">Membrane</keyword>
<dbReference type="EMBL" id="OZ004257">
    <property type="protein sequence ID" value="CAK7908300.1"/>
    <property type="molecule type" value="Genomic_DNA"/>
</dbReference>
<keyword evidence="4" id="KW-1185">Reference proteome</keyword>
<protein>
    <submittedName>
        <fullName evidence="3">Uncharacterized protein</fullName>
    </submittedName>
</protein>
<evidence type="ECO:0000256" key="1">
    <source>
        <dbReference type="SAM" id="MobiDB-lite"/>
    </source>
</evidence>
<proteinExistence type="predicted"/>
<dbReference type="Proteomes" id="UP001497600">
    <property type="component" value="Chromosome E"/>
</dbReference>
<feature type="transmembrane region" description="Helical" evidence="2">
    <location>
        <begin position="206"/>
        <end position="234"/>
    </location>
</feature>
<evidence type="ECO:0000313" key="4">
    <source>
        <dbReference type="Proteomes" id="UP001497600"/>
    </source>
</evidence>
<gene>
    <name evidence="3" type="ORF">CAAN4_E09670</name>
</gene>
<sequence>MSSTYSSSIHTTGSMQEDEDPPSYRWAIQSGAFLMNMGAVMGVASEENVCGVVPYICPSGWTINAGPKSRRANLNYHKSKTYLSNKFGQFKKIIRGVNMKKSSRKHKNSTKIKEIDSNQNQNAMWPRNVPRDQSRRTRDNLKSIRDRTSQSVTNHSHKSKEYMKEKVGQLSNSTSSCSQYIKKYTSRLKESCELFFKEYEKVFNTFIIFTVIVLGGVNIYMFAGTFPFMLYMYILSM</sequence>
<feature type="region of interest" description="Disordered" evidence="1">
    <location>
        <begin position="99"/>
        <end position="165"/>
    </location>
</feature>
<keyword evidence="2" id="KW-1133">Transmembrane helix</keyword>